<feature type="compositionally biased region" description="Basic and acidic residues" evidence="1">
    <location>
        <begin position="55"/>
        <end position="68"/>
    </location>
</feature>
<organism evidence="2 3">
    <name type="scientific">Hyphomicrobium facile</name>
    <dbReference type="NCBI Taxonomy" id="51670"/>
    <lineage>
        <taxon>Bacteria</taxon>
        <taxon>Pseudomonadati</taxon>
        <taxon>Pseudomonadota</taxon>
        <taxon>Alphaproteobacteria</taxon>
        <taxon>Hyphomicrobiales</taxon>
        <taxon>Hyphomicrobiaceae</taxon>
        <taxon>Hyphomicrobium</taxon>
    </lineage>
</organism>
<feature type="region of interest" description="Disordered" evidence="1">
    <location>
        <begin position="41"/>
        <end position="68"/>
    </location>
</feature>
<dbReference type="Proteomes" id="UP000199423">
    <property type="component" value="Unassembled WGS sequence"/>
</dbReference>
<dbReference type="EMBL" id="FPCH01000002">
    <property type="protein sequence ID" value="SFV31919.1"/>
    <property type="molecule type" value="Genomic_DNA"/>
</dbReference>
<evidence type="ECO:0000256" key="1">
    <source>
        <dbReference type="SAM" id="MobiDB-lite"/>
    </source>
</evidence>
<evidence type="ECO:0000313" key="2">
    <source>
        <dbReference type="EMBL" id="SFV31919.1"/>
    </source>
</evidence>
<proteinExistence type="predicted"/>
<dbReference type="RefSeq" id="WP_092866570.1">
    <property type="nucleotide sequence ID" value="NZ_FPCH01000002.1"/>
</dbReference>
<name>A0A1I7NB87_9HYPH</name>
<protein>
    <submittedName>
        <fullName evidence="2">Uncharacterized protein</fullName>
    </submittedName>
</protein>
<sequence>MATIIAFKTAPKPTTASVLAAYGAGQSAEIVLFPGVRYERHGEERANKPKKPRRGTRDTLDLETEKNS</sequence>
<reference evidence="3" key="1">
    <citation type="submission" date="2016-10" db="EMBL/GenBank/DDBJ databases">
        <authorList>
            <person name="Varghese N."/>
            <person name="Submissions S."/>
        </authorList>
    </citation>
    <scope>NUCLEOTIDE SEQUENCE [LARGE SCALE GENOMIC DNA]</scope>
    <source>
        <strain evidence="3">DSM 1565</strain>
    </source>
</reference>
<dbReference type="OrthoDB" id="8454255at2"/>
<gene>
    <name evidence="2" type="ORF">SAMN04488557_1441</name>
</gene>
<keyword evidence="3" id="KW-1185">Reference proteome</keyword>
<evidence type="ECO:0000313" key="3">
    <source>
        <dbReference type="Proteomes" id="UP000199423"/>
    </source>
</evidence>
<accession>A0A1I7NB87</accession>
<dbReference type="AlphaFoldDB" id="A0A1I7NB87"/>